<dbReference type="InterPro" id="IPR025963">
    <property type="entry name" value="FLgD_Tudor"/>
</dbReference>
<reference evidence="8 9" key="1">
    <citation type="submission" date="2019-03" db="EMBL/GenBank/DDBJ databases">
        <title>Freshwater and sediment microbial communities from various areas in North America, analyzing microbe dynamics in response to fracking.</title>
        <authorList>
            <person name="Lamendella R."/>
        </authorList>
    </citation>
    <scope>NUCLEOTIDE SEQUENCE [LARGE SCALE GENOMIC DNA]</scope>
    <source>
        <strain evidence="8 9">1_TX</strain>
    </source>
</reference>
<evidence type="ECO:0000259" key="7">
    <source>
        <dbReference type="Pfam" id="PF13861"/>
    </source>
</evidence>
<keyword evidence="8" id="KW-0282">Flagellum</keyword>
<dbReference type="Proteomes" id="UP000295150">
    <property type="component" value="Unassembled WGS sequence"/>
</dbReference>
<keyword evidence="8" id="KW-0969">Cilium</keyword>
<dbReference type="Pfam" id="PF13861">
    <property type="entry name" value="FLgD_tudor"/>
    <property type="match status" value="1"/>
</dbReference>
<evidence type="ECO:0000256" key="4">
    <source>
        <dbReference type="ARBA" id="ARBA00024746"/>
    </source>
</evidence>
<gene>
    <name evidence="8" type="ORF">DFO68_101303</name>
</gene>
<protein>
    <recommendedName>
        <fullName evidence="2 5">Basal-body rod modification protein FlgD</fullName>
    </recommendedName>
</protein>
<comment type="caution">
    <text evidence="8">The sequence shown here is derived from an EMBL/GenBank/DDBJ whole genome shotgun (WGS) entry which is preliminary data.</text>
</comment>
<evidence type="ECO:0000256" key="3">
    <source>
        <dbReference type="ARBA" id="ARBA00022795"/>
    </source>
</evidence>
<dbReference type="InterPro" id="IPR005648">
    <property type="entry name" value="FlgD"/>
</dbReference>
<evidence type="ECO:0000313" key="8">
    <source>
        <dbReference type="EMBL" id="TDO16772.1"/>
    </source>
</evidence>
<dbReference type="NCBIfam" id="NF005176">
    <property type="entry name" value="PRK06655.1-1"/>
    <property type="match status" value="1"/>
</dbReference>
<dbReference type="GO" id="GO:0044781">
    <property type="term" value="P:bacterial-type flagellum organization"/>
    <property type="evidence" value="ECO:0007669"/>
    <property type="project" value="UniProtKB-UniRule"/>
</dbReference>
<keyword evidence="9" id="KW-1185">Reference proteome</keyword>
<dbReference type="EMBL" id="SNWH01000001">
    <property type="protein sequence ID" value="TDO16772.1"/>
    <property type="molecule type" value="Genomic_DNA"/>
</dbReference>
<evidence type="ECO:0000256" key="5">
    <source>
        <dbReference type="RuleBase" id="RU362076"/>
    </source>
</evidence>
<keyword evidence="8" id="KW-0966">Cell projection</keyword>
<dbReference type="Pfam" id="PF03963">
    <property type="entry name" value="FlgD"/>
    <property type="match status" value="1"/>
</dbReference>
<dbReference type="OrthoDB" id="9785233at2"/>
<comment type="function">
    <text evidence="4 5">Required for flagellar hook formation. May act as a scaffolding protein.</text>
</comment>
<evidence type="ECO:0000256" key="1">
    <source>
        <dbReference type="ARBA" id="ARBA00010577"/>
    </source>
</evidence>
<comment type="similarity">
    <text evidence="1 5">Belongs to the FlgD family.</text>
</comment>
<name>A0A4R6I515_9GAMM</name>
<evidence type="ECO:0000313" key="9">
    <source>
        <dbReference type="Proteomes" id="UP000295150"/>
    </source>
</evidence>
<dbReference type="AlphaFoldDB" id="A0A4R6I515"/>
<dbReference type="Gene3D" id="2.30.30.910">
    <property type="match status" value="1"/>
</dbReference>
<dbReference type="Pfam" id="PF13860">
    <property type="entry name" value="FlgD_ig"/>
    <property type="match status" value="1"/>
</dbReference>
<dbReference type="InterPro" id="IPR025965">
    <property type="entry name" value="FlgD/Vpr_Ig-like"/>
</dbReference>
<sequence length="231" mass="23902">MATTIDSSVLNSLNAGGASASQAKQQSGDLRDNFMTLLVTQLKNQDPLNPMDNSETTSQLAQINTVSGIEELNQSLKDITGQINAGQALQASGLIGQGVLVPGNRVLLNHAEGGEVNTTPFGIELAAPADNVKVTITNGAGEVVNRYDVGAVSTGVESFRWDGLTSDGQKAAEGAYQVSIEATQGDKAIGVDTLNYARVNGVTPVDDKGAFALDLGAIYGQVGLADIKQIL</sequence>
<accession>A0A4R6I515</accession>
<proteinExistence type="inferred from homology"/>
<evidence type="ECO:0000256" key="2">
    <source>
        <dbReference type="ARBA" id="ARBA00016013"/>
    </source>
</evidence>
<organism evidence="8 9">
    <name type="scientific">Halomonas ventosae</name>
    <dbReference type="NCBI Taxonomy" id="229007"/>
    <lineage>
        <taxon>Bacteria</taxon>
        <taxon>Pseudomonadati</taxon>
        <taxon>Pseudomonadota</taxon>
        <taxon>Gammaproteobacteria</taxon>
        <taxon>Oceanospirillales</taxon>
        <taxon>Halomonadaceae</taxon>
        <taxon>Halomonas</taxon>
    </lineage>
</organism>
<feature type="domain" description="FlgD Tudor-like" evidence="7">
    <location>
        <begin position="87"/>
        <end position="228"/>
    </location>
</feature>
<evidence type="ECO:0000259" key="6">
    <source>
        <dbReference type="Pfam" id="PF13860"/>
    </source>
</evidence>
<dbReference type="RefSeq" id="WP_133481350.1">
    <property type="nucleotide sequence ID" value="NZ_SNWH01000001.1"/>
</dbReference>
<feature type="domain" description="FlgD/Vpr Ig-like" evidence="6">
    <location>
        <begin position="117"/>
        <end position="186"/>
    </location>
</feature>
<dbReference type="Gene3D" id="2.60.40.4070">
    <property type="match status" value="1"/>
</dbReference>
<keyword evidence="3 5" id="KW-1005">Bacterial flagellum biogenesis</keyword>